<dbReference type="AlphaFoldDB" id="N0BNR3"/>
<sequence>MIGTIINSVTIVVASLFGMFIGSRLNPKLKESLMRVLGLVVVVIGLKMALLTDEVVILVGSILLGTAIGEVIGIESKLESFGRSVERRFEGSKFAEGFVSTTLLYCVGSMAVVGSIQEGLTGDYSLLLTKSLLDGFASIALASTLGIGVMFSSISVLVYQGSLTLLAGHISALMTEKIIAEITATGGVLIVAIGLRLMELIDLKPGNMLPSLLINPIILFLI</sequence>
<feature type="transmembrane region" description="Helical" evidence="1">
    <location>
        <begin position="94"/>
        <end position="116"/>
    </location>
</feature>
<organism evidence="2 3">
    <name type="scientific">Archaeoglobus sulfaticallidus PM70-1</name>
    <dbReference type="NCBI Taxonomy" id="387631"/>
    <lineage>
        <taxon>Archaea</taxon>
        <taxon>Methanobacteriati</taxon>
        <taxon>Methanobacteriota</taxon>
        <taxon>Archaeoglobi</taxon>
        <taxon>Archaeoglobales</taxon>
        <taxon>Archaeoglobaceae</taxon>
        <taxon>Archaeoglobus</taxon>
    </lineage>
</organism>
<dbReference type="PANTHER" id="PTHR36111:SF2">
    <property type="entry name" value="INNER MEMBRANE PROTEIN"/>
    <property type="match status" value="1"/>
</dbReference>
<evidence type="ECO:0000313" key="3">
    <source>
        <dbReference type="Proteomes" id="UP000013307"/>
    </source>
</evidence>
<keyword evidence="3" id="KW-1185">Reference proteome</keyword>
<proteinExistence type="predicted"/>
<dbReference type="Pfam" id="PF04474">
    <property type="entry name" value="DUF554"/>
    <property type="match status" value="1"/>
</dbReference>
<feature type="transmembrane region" description="Helical" evidence="1">
    <location>
        <begin position="56"/>
        <end position="74"/>
    </location>
</feature>
<evidence type="ECO:0000256" key="1">
    <source>
        <dbReference type="SAM" id="Phobius"/>
    </source>
</evidence>
<feature type="transmembrane region" description="Helical" evidence="1">
    <location>
        <begin position="136"/>
        <end position="158"/>
    </location>
</feature>
<dbReference type="STRING" id="387631.Asulf_02005"/>
<feature type="transmembrane region" description="Helical" evidence="1">
    <location>
        <begin position="32"/>
        <end position="50"/>
    </location>
</feature>
<feature type="transmembrane region" description="Helical" evidence="1">
    <location>
        <begin position="178"/>
        <end position="198"/>
    </location>
</feature>
<dbReference type="InterPro" id="IPR007563">
    <property type="entry name" value="DUF554"/>
</dbReference>
<dbReference type="eggNOG" id="arCOG06126">
    <property type="taxonomic scope" value="Archaea"/>
</dbReference>
<keyword evidence="1" id="KW-0812">Transmembrane</keyword>
<keyword evidence="1" id="KW-0472">Membrane</keyword>
<accession>N0BNR3</accession>
<name>N0BNR3_9EURY</name>
<dbReference type="GO" id="GO:0034220">
    <property type="term" value="P:monoatomic ion transmembrane transport"/>
    <property type="evidence" value="ECO:0007669"/>
    <property type="project" value="UniProtKB-KW"/>
</dbReference>
<keyword evidence="2" id="KW-0406">Ion transport</keyword>
<keyword evidence="2" id="KW-0813">Transport</keyword>
<gene>
    <name evidence="2" type="ORF">Asulf_02005</name>
</gene>
<dbReference type="PANTHER" id="PTHR36111">
    <property type="entry name" value="INNER MEMBRANE PROTEIN-RELATED"/>
    <property type="match status" value="1"/>
</dbReference>
<feature type="transmembrane region" description="Helical" evidence="1">
    <location>
        <begin position="6"/>
        <end position="25"/>
    </location>
</feature>
<dbReference type="Proteomes" id="UP000013307">
    <property type="component" value="Chromosome"/>
</dbReference>
<protein>
    <submittedName>
        <fullName evidence="2">Uncharacterized membrane protein, possible Na+ channel or pump</fullName>
    </submittedName>
</protein>
<reference evidence="2 3" key="1">
    <citation type="journal article" date="2013" name="Genome Announc.">
        <title>Complete Genome Sequence of the Thermophilic and Facultatively Chemolithoautotrophic Sulfate Reducer Archaeoglobus sulfaticallidus Strain PM70-1T.</title>
        <authorList>
            <person name="Stokke R."/>
            <person name="Hocking W.P."/>
            <person name="Steinsbu B.O."/>
            <person name="Steen I.H."/>
        </authorList>
    </citation>
    <scope>NUCLEOTIDE SEQUENCE [LARGE SCALE GENOMIC DNA]</scope>
    <source>
        <strain evidence="2">PM70-1</strain>
    </source>
</reference>
<dbReference type="GeneID" id="15393639"/>
<dbReference type="KEGG" id="ast:Asulf_02005"/>
<dbReference type="RefSeq" id="WP_015591566.1">
    <property type="nucleotide sequence ID" value="NC_021169.1"/>
</dbReference>
<keyword evidence="2" id="KW-0407">Ion channel</keyword>
<evidence type="ECO:0000313" key="2">
    <source>
        <dbReference type="EMBL" id="AGK61970.1"/>
    </source>
</evidence>
<dbReference type="HOGENOM" id="CLU_091659_0_0_2"/>
<keyword evidence="1" id="KW-1133">Transmembrane helix</keyword>
<dbReference type="EMBL" id="CP005290">
    <property type="protein sequence ID" value="AGK61970.1"/>
    <property type="molecule type" value="Genomic_DNA"/>
</dbReference>
<dbReference type="OrthoDB" id="31550at2157"/>